<dbReference type="SUPFAM" id="SSF55681">
    <property type="entry name" value="Class II aaRS and biotin synthetases"/>
    <property type="match status" value="1"/>
</dbReference>
<dbReference type="GO" id="GO:0033819">
    <property type="term" value="F:lipoyl(octanoyl) transferase activity"/>
    <property type="evidence" value="ECO:0007669"/>
    <property type="project" value="InterPro"/>
</dbReference>
<proteinExistence type="inferred from homology"/>
<dbReference type="NCBIfam" id="TIGR00510">
    <property type="entry name" value="lipA"/>
    <property type="match status" value="1"/>
</dbReference>
<dbReference type="CDD" id="cd01335">
    <property type="entry name" value="Radical_SAM"/>
    <property type="match status" value="1"/>
</dbReference>
<dbReference type="InterPro" id="IPR003698">
    <property type="entry name" value="Lipoyl_synth"/>
</dbReference>
<keyword evidence="4" id="KW-0963">Cytoplasm</keyword>
<dbReference type="Gene3D" id="3.20.20.70">
    <property type="entry name" value="Aldolase class I"/>
    <property type="match status" value="1"/>
</dbReference>
<comment type="catalytic activity">
    <reaction evidence="11">
        <text>[[Fe-S] cluster scaffold protein carrying a second [4Fe-4S](2+) cluster] + N(6)-octanoyl-L-lysyl-[protein] + 2 oxidized [2Fe-2S]-[ferredoxin] + 2 S-adenosyl-L-methionine + 4 H(+) = [[Fe-S] cluster scaffold protein] + N(6)-[(R)-dihydrolipoyl]-L-lysyl-[protein] + 4 Fe(3+) + 2 hydrogen sulfide + 2 5'-deoxyadenosine + 2 L-methionine + 2 reduced [2Fe-2S]-[ferredoxin]</text>
        <dbReference type="Rhea" id="RHEA:16585"/>
        <dbReference type="Rhea" id="RHEA-COMP:9928"/>
        <dbReference type="Rhea" id="RHEA-COMP:10000"/>
        <dbReference type="Rhea" id="RHEA-COMP:10001"/>
        <dbReference type="Rhea" id="RHEA-COMP:10475"/>
        <dbReference type="Rhea" id="RHEA-COMP:14568"/>
        <dbReference type="Rhea" id="RHEA-COMP:14569"/>
        <dbReference type="ChEBI" id="CHEBI:15378"/>
        <dbReference type="ChEBI" id="CHEBI:17319"/>
        <dbReference type="ChEBI" id="CHEBI:29034"/>
        <dbReference type="ChEBI" id="CHEBI:29919"/>
        <dbReference type="ChEBI" id="CHEBI:33722"/>
        <dbReference type="ChEBI" id="CHEBI:33737"/>
        <dbReference type="ChEBI" id="CHEBI:33738"/>
        <dbReference type="ChEBI" id="CHEBI:57844"/>
        <dbReference type="ChEBI" id="CHEBI:59789"/>
        <dbReference type="ChEBI" id="CHEBI:78809"/>
        <dbReference type="ChEBI" id="CHEBI:83100"/>
        <dbReference type="EC" id="2.8.1.8"/>
    </reaction>
</comment>
<dbReference type="GO" id="GO:0051539">
    <property type="term" value="F:4 iron, 4 sulfur cluster binding"/>
    <property type="evidence" value="ECO:0007669"/>
    <property type="project" value="UniProtKB-KW"/>
</dbReference>
<organism evidence="14">
    <name type="scientific">hydrothermal vent metagenome</name>
    <dbReference type="NCBI Taxonomy" id="652676"/>
    <lineage>
        <taxon>unclassified sequences</taxon>
        <taxon>metagenomes</taxon>
        <taxon>ecological metagenomes</taxon>
    </lineage>
</organism>
<dbReference type="GO" id="GO:0009249">
    <property type="term" value="P:protein lipoylation"/>
    <property type="evidence" value="ECO:0007669"/>
    <property type="project" value="InterPro"/>
</dbReference>
<keyword evidence="5 14" id="KW-0808">Transferase</keyword>
<dbReference type="CDD" id="cd16444">
    <property type="entry name" value="LipB"/>
    <property type="match status" value="1"/>
</dbReference>
<dbReference type="PROSITE" id="PS01313">
    <property type="entry name" value="LIPB"/>
    <property type="match status" value="1"/>
</dbReference>
<dbReference type="PROSITE" id="PS51733">
    <property type="entry name" value="BPL_LPL_CATALYTIC"/>
    <property type="match status" value="1"/>
</dbReference>
<dbReference type="InterPro" id="IPR007197">
    <property type="entry name" value="rSAM"/>
</dbReference>
<evidence type="ECO:0000256" key="2">
    <source>
        <dbReference type="ARBA" id="ARBA00004821"/>
    </source>
</evidence>
<dbReference type="SUPFAM" id="SSF102114">
    <property type="entry name" value="Radical SAM enzymes"/>
    <property type="match status" value="1"/>
</dbReference>
<evidence type="ECO:0000256" key="3">
    <source>
        <dbReference type="ARBA" id="ARBA00022485"/>
    </source>
</evidence>
<dbReference type="SFLD" id="SFLDS00029">
    <property type="entry name" value="Radical_SAM"/>
    <property type="match status" value="1"/>
</dbReference>
<keyword evidence="7" id="KW-0479">Metal-binding</keyword>
<evidence type="ECO:0000256" key="6">
    <source>
        <dbReference type="ARBA" id="ARBA00022691"/>
    </source>
</evidence>
<keyword evidence="3" id="KW-0004">4Fe-4S</keyword>
<keyword evidence="8" id="KW-0408">Iron</keyword>
<dbReference type="InterPro" id="IPR020605">
    <property type="entry name" value="Octanoyltransferase_CS"/>
</dbReference>
<evidence type="ECO:0000256" key="10">
    <source>
        <dbReference type="ARBA" id="ARBA00023315"/>
    </source>
</evidence>
<comment type="pathway">
    <text evidence="2">Protein modification; protein lipoylation via endogenous pathway; protein N(6)-(lipoyl)lysine from octanoyl-[acyl-carrier-protein]: step 1/2.</text>
</comment>
<dbReference type="AlphaFoldDB" id="A0A3B0S9E7"/>
<dbReference type="EC" id="2.8.1.8" evidence="14"/>
<evidence type="ECO:0000256" key="11">
    <source>
        <dbReference type="ARBA" id="ARBA00047326"/>
    </source>
</evidence>
<accession>A0A3B0S9E7</accession>
<evidence type="ECO:0000256" key="9">
    <source>
        <dbReference type="ARBA" id="ARBA00023014"/>
    </source>
</evidence>
<evidence type="ECO:0000256" key="8">
    <source>
        <dbReference type="ARBA" id="ARBA00023004"/>
    </source>
</evidence>
<dbReference type="SFLD" id="SFLDF00271">
    <property type="entry name" value="lipoyl_synthase"/>
    <property type="match status" value="1"/>
</dbReference>
<dbReference type="InterPro" id="IPR000544">
    <property type="entry name" value="Octanoyltransferase"/>
</dbReference>
<dbReference type="SMART" id="SM00729">
    <property type="entry name" value="Elp3"/>
    <property type="match status" value="1"/>
</dbReference>
<evidence type="ECO:0000256" key="4">
    <source>
        <dbReference type="ARBA" id="ARBA00022490"/>
    </source>
</evidence>
<protein>
    <submittedName>
        <fullName evidence="14">Lipoyl synthase</fullName>
        <ecNumber evidence="14">2.8.1.8</ecNumber>
    </submittedName>
</protein>
<feature type="domain" description="BPL/LPL catalytic" evidence="12">
    <location>
        <begin position="37"/>
        <end position="221"/>
    </location>
</feature>
<dbReference type="Pfam" id="PF04055">
    <property type="entry name" value="Radical_SAM"/>
    <property type="match status" value="1"/>
</dbReference>
<evidence type="ECO:0000256" key="1">
    <source>
        <dbReference type="ARBA" id="ARBA00001966"/>
    </source>
</evidence>
<evidence type="ECO:0000256" key="5">
    <source>
        <dbReference type="ARBA" id="ARBA00022679"/>
    </source>
</evidence>
<reference evidence="14" key="1">
    <citation type="submission" date="2018-06" db="EMBL/GenBank/DDBJ databases">
        <authorList>
            <person name="Zhirakovskaya E."/>
        </authorList>
    </citation>
    <scope>NUCLEOTIDE SEQUENCE</scope>
</reference>
<dbReference type="UniPathway" id="UPA00538">
    <property type="reaction ID" value="UER00592"/>
</dbReference>
<evidence type="ECO:0000259" key="12">
    <source>
        <dbReference type="PROSITE" id="PS51733"/>
    </source>
</evidence>
<dbReference type="HAMAP" id="MF_00206">
    <property type="entry name" value="Lipoyl_synth"/>
    <property type="match status" value="1"/>
</dbReference>
<dbReference type="InterPro" id="IPR058240">
    <property type="entry name" value="rSAM_sf"/>
</dbReference>
<keyword evidence="6" id="KW-0949">S-adenosyl-L-methionine</keyword>
<dbReference type="GO" id="GO:0016992">
    <property type="term" value="F:lipoate synthase activity"/>
    <property type="evidence" value="ECO:0007669"/>
    <property type="project" value="UniProtKB-EC"/>
</dbReference>
<dbReference type="InterPro" id="IPR004143">
    <property type="entry name" value="BPL_LPL_catalytic"/>
</dbReference>
<dbReference type="SFLD" id="SFLDG01058">
    <property type="entry name" value="lipoyl_synthase_like"/>
    <property type="match status" value="1"/>
</dbReference>
<evidence type="ECO:0000313" key="14">
    <source>
        <dbReference type="EMBL" id="VAV97118.1"/>
    </source>
</evidence>
<dbReference type="PANTHER" id="PTHR10949:SF0">
    <property type="entry name" value="LIPOYL SYNTHASE, MITOCHONDRIAL"/>
    <property type="match status" value="1"/>
</dbReference>
<evidence type="ECO:0000256" key="7">
    <source>
        <dbReference type="ARBA" id="ARBA00022723"/>
    </source>
</evidence>
<dbReference type="InterPro" id="IPR045864">
    <property type="entry name" value="aa-tRNA-synth_II/BPL/LPL"/>
</dbReference>
<keyword evidence="10" id="KW-0012">Acyltransferase</keyword>
<feature type="domain" description="Radical SAM core" evidence="13">
    <location>
        <begin position="314"/>
        <end position="530"/>
    </location>
</feature>
<dbReference type="NCBIfam" id="NF004019">
    <property type="entry name" value="PRK05481.1"/>
    <property type="match status" value="1"/>
</dbReference>
<dbReference type="PANTHER" id="PTHR10949">
    <property type="entry name" value="LIPOYL SYNTHASE"/>
    <property type="match status" value="1"/>
</dbReference>
<dbReference type="GO" id="GO:0046872">
    <property type="term" value="F:metal ion binding"/>
    <property type="evidence" value="ECO:0007669"/>
    <property type="project" value="UniProtKB-KW"/>
</dbReference>
<dbReference type="Pfam" id="PF21948">
    <property type="entry name" value="LplA-B_cat"/>
    <property type="match status" value="1"/>
</dbReference>
<dbReference type="PROSITE" id="PS51918">
    <property type="entry name" value="RADICAL_SAM"/>
    <property type="match status" value="1"/>
</dbReference>
<sequence length="552" mass="60155">MIATPIPTLRTRWLGRVTYTEAWDLQKAIWEGRTSGRTEDDYLLLLEHPHTYTVGRNGDGSNLKISSERLEEIGATVLDVDRGGDITYHGPGQLVGYPIVSVPPYGDGFDVVGHVRRIEAVLIATLTDLGIEAWAEGGFTGVWTDSGKVAAIGVRVSRGIATHGFAVNVDPQMEYFGNIVPCGISDRPVTSISEILGRKVSIEEVVERLLPHVGGLSQREGNEVQLGAFARGTGRATYEVDRMVEAGVFSPRSEGEVPVMIRGLLSGEPEKPKWMKVRIDLRDPKFKELKKLNNELDLNTVCEEAGCPNIYECWSSGTSTLMLLGDTCTRACSFCDVNTGKPADVDENEPVRAADAIAAMELNYAVLTSVNRDDLDDGGAGIFARTIHEIRQRLPECNVEVLIPDFKGETEPLDTVLGAKPTVLNHNTETVLRLQREIRTAANYARSLTLLARAKWANPSGAVKSGLIVGMGETDNEIVGALADLNAVGVDVVTIGQYLRPTAHHRKIDRYVEPLVFDEYKAVGEAFGIAHVESGPLVRSSYHAREALEATV</sequence>
<comment type="cofactor">
    <cofactor evidence="1">
        <name>[4Fe-4S] cluster</name>
        <dbReference type="ChEBI" id="CHEBI:49883"/>
    </cofactor>
</comment>
<dbReference type="HAMAP" id="MF_00013">
    <property type="entry name" value="LipB"/>
    <property type="match status" value="1"/>
</dbReference>
<name>A0A3B0S9E7_9ZZZZ</name>
<gene>
    <name evidence="14" type="ORF">MNBD_ACTINO01-1842</name>
</gene>
<evidence type="ECO:0000259" key="13">
    <source>
        <dbReference type="PROSITE" id="PS51918"/>
    </source>
</evidence>
<dbReference type="NCBIfam" id="TIGR00214">
    <property type="entry name" value="lipB"/>
    <property type="match status" value="1"/>
</dbReference>
<dbReference type="EMBL" id="UOEI01000198">
    <property type="protein sequence ID" value="VAV97118.1"/>
    <property type="molecule type" value="Genomic_DNA"/>
</dbReference>
<dbReference type="Gene3D" id="3.30.930.10">
    <property type="entry name" value="Bira Bifunctional Protein, Domain 2"/>
    <property type="match status" value="1"/>
</dbReference>
<keyword evidence="9" id="KW-0411">Iron-sulfur</keyword>
<dbReference type="NCBIfam" id="NF010925">
    <property type="entry name" value="PRK14345.1"/>
    <property type="match status" value="1"/>
</dbReference>
<dbReference type="NCBIfam" id="NF009544">
    <property type="entry name" value="PRK12928.1"/>
    <property type="match status" value="1"/>
</dbReference>
<dbReference type="InterPro" id="IPR006638">
    <property type="entry name" value="Elp3/MiaA/NifB-like_rSAM"/>
</dbReference>
<dbReference type="InterPro" id="IPR013785">
    <property type="entry name" value="Aldolase_TIM"/>
</dbReference>
<dbReference type="FunFam" id="3.20.20.70:FF:000040">
    <property type="entry name" value="Lipoyl synthase"/>
    <property type="match status" value="1"/>
</dbReference>